<reference evidence="1 2" key="2">
    <citation type="submission" date="2018-11" db="EMBL/GenBank/DDBJ databases">
        <authorList>
            <consortium name="Pathogen Informatics"/>
        </authorList>
    </citation>
    <scope>NUCLEOTIDE SEQUENCE [LARGE SCALE GENOMIC DNA]</scope>
    <source>
        <strain evidence="1">Dakar</strain>
        <strain evidence="2">Dakar, Senegal</strain>
    </source>
</reference>
<dbReference type="AlphaFoldDB" id="A0A183K3B3"/>
<proteinExistence type="predicted"/>
<protein>
    <submittedName>
        <fullName evidence="3">Non-ribosomal peptide synthetase</fullName>
    </submittedName>
</protein>
<name>A0A183K3B3_9TREM</name>
<dbReference type="Proteomes" id="UP000279833">
    <property type="component" value="Unassembled WGS sequence"/>
</dbReference>
<organism evidence="3">
    <name type="scientific">Schistosoma curassoni</name>
    <dbReference type="NCBI Taxonomy" id="6186"/>
    <lineage>
        <taxon>Eukaryota</taxon>
        <taxon>Metazoa</taxon>
        <taxon>Spiralia</taxon>
        <taxon>Lophotrochozoa</taxon>
        <taxon>Platyhelminthes</taxon>
        <taxon>Trematoda</taxon>
        <taxon>Digenea</taxon>
        <taxon>Strigeidida</taxon>
        <taxon>Schistosomatoidea</taxon>
        <taxon>Schistosomatidae</taxon>
        <taxon>Schistosoma</taxon>
    </lineage>
</organism>
<evidence type="ECO:0000313" key="1">
    <source>
        <dbReference type="EMBL" id="VDP35784.1"/>
    </source>
</evidence>
<evidence type="ECO:0000313" key="2">
    <source>
        <dbReference type="Proteomes" id="UP000279833"/>
    </source>
</evidence>
<gene>
    <name evidence="1" type="ORF">SCUD_LOCUS9478</name>
</gene>
<keyword evidence="2" id="KW-1185">Reference proteome</keyword>
<reference evidence="3" key="1">
    <citation type="submission" date="2016-06" db="UniProtKB">
        <authorList>
            <consortium name="WormBaseParasite"/>
        </authorList>
    </citation>
    <scope>IDENTIFICATION</scope>
</reference>
<dbReference type="WBParaSite" id="SCUD_0000947801-mRNA-1">
    <property type="protein sequence ID" value="SCUD_0000947801-mRNA-1"/>
    <property type="gene ID" value="SCUD_0000947801"/>
</dbReference>
<accession>A0A183K3B3</accession>
<dbReference type="EMBL" id="UZAK01033258">
    <property type="protein sequence ID" value="VDP35784.1"/>
    <property type="molecule type" value="Genomic_DNA"/>
</dbReference>
<evidence type="ECO:0000313" key="3">
    <source>
        <dbReference type="WBParaSite" id="SCUD_0000947801-mRNA-1"/>
    </source>
</evidence>
<sequence>MDHHYLNRANENVSDELVHFQHVNHRLQNKVPLDNVFHVDLDQFEGGGVHVQFDVLNDQLMEYLNHLRQLSQRILH</sequence>